<reference evidence="1 2" key="1">
    <citation type="submission" date="2018-01" db="EMBL/GenBank/DDBJ databases">
        <title>G. obscuriglobus.</title>
        <authorList>
            <person name="Franke J."/>
            <person name="Blomberg W."/>
            <person name="Selmecki A."/>
        </authorList>
    </citation>
    <scope>NUCLEOTIDE SEQUENCE [LARGE SCALE GENOMIC DNA]</scope>
    <source>
        <strain evidence="1 2">DSM 5831</strain>
    </source>
</reference>
<proteinExistence type="predicted"/>
<dbReference type="SUPFAM" id="SSF56731">
    <property type="entry name" value="DNA primase core"/>
    <property type="match status" value="1"/>
</dbReference>
<dbReference type="KEGG" id="gog:C1280_18170"/>
<evidence type="ECO:0000313" key="2">
    <source>
        <dbReference type="Proteomes" id="UP000245802"/>
    </source>
</evidence>
<evidence type="ECO:0000313" key="1">
    <source>
        <dbReference type="EMBL" id="AWM38725.1"/>
    </source>
</evidence>
<accession>A0A2Z3H6S0</accession>
<protein>
    <recommendedName>
        <fullName evidence="3">Toprim domain-containing protein</fullName>
    </recommendedName>
</protein>
<organism evidence="1 2">
    <name type="scientific">Gemmata obscuriglobus</name>
    <dbReference type="NCBI Taxonomy" id="114"/>
    <lineage>
        <taxon>Bacteria</taxon>
        <taxon>Pseudomonadati</taxon>
        <taxon>Planctomycetota</taxon>
        <taxon>Planctomycetia</taxon>
        <taxon>Gemmatales</taxon>
        <taxon>Gemmataceae</taxon>
        <taxon>Gemmata</taxon>
    </lineage>
</organism>
<keyword evidence="2" id="KW-1185">Reference proteome</keyword>
<dbReference type="AlphaFoldDB" id="A0A2Z3H6S0"/>
<name>A0A2Z3H6S0_9BACT</name>
<gene>
    <name evidence="1" type="ORF">C1280_18170</name>
</gene>
<dbReference type="EMBL" id="CP025958">
    <property type="protein sequence ID" value="AWM38725.1"/>
    <property type="molecule type" value="Genomic_DNA"/>
</dbReference>
<sequence length="320" mass="35674">MLERICEYRPAGRWVQFQCLLPHRHKNGDAHWSGLAWIGDKGELVARCQGCGAGFKELVDAVGLPQTEWFPDKGRRYEFANKGGRATTAKQEPEPVSDPVAIYQYRDEAGELLFEKLRYEPKRFQCRRPTPADVRRRADISDGVVSWVWGVSEGIYSRPSRDGAWDLVPARHDHQIAVKVDECRRVLYRLPELLAANKEAPVFLVEGEKDVETLKSLGLTAVCTWAGSGSVDPAWLLPLVDRRVVVVPDNDEVGRSHAMRCVGWLVCGGVRSVRVLWPGECGYDPAPGGDISDWLAAQDPDGGGAKASLIELCKRAHEYK</sequence>
<evidence type="ECO:0008006" key="3">
    <source>
        <dbReference type="Google" id="ProtNLM"/>
    </source>
</evidence>
<dbReference type="Gene3D" id="3.40.1360.10">
    <property type="match status" value="1"/>
</dbReference>
<dbReference type="Proteomes" id="UP000245802">
    <property type="component" value="Chromosome"/>
</dbReference>